<gene>
    <name evidence="1" type="ORF">ADUPG1_005722</name>
</gene>
<comment type="caution">
    <text evidence="1">The sequence shown here is derived from an EMBL/GenBank/DDBJ whole genome shotgun (WGS) entry which is preliminary data.</text>
</comment>
<accession>A0ABQ5KER8</accession>
<evidence type="ECO:0000313" key="2">
    <source>
        <dbReference type="Proteomes" id="UP001057375"/>
    </source>
</evidence>
<organism evidence="1 2">
    <name type="scientific">Aduncisulcus paluster</name>
    <dbReference type="NCBI Taxonomy" id="2918883"/>
    <lineage>
        <taxon>Eukaryota</taxon>
        <taxon>Metamonada</taxon>
        <taxon>Carpediemonas-like organisms</taxon>
        <taxon>Aduncisulcus</taxon>
    </lineage>
</organism>
<feature type="non-terminal residue" evidence="1">
    <location>
        <position position="1"/>
    </location>
</feature>
<keyword evidence="2" id="KW-1185">Reference proteome</keyword>
<name>A0ABQ5KER8_9EUKA</name>
<feature type="non-terminal residue" evidence="1">
    <location>
        <position position="92"/>
    </location>
</feature>
<dbReference type="Proteomes" id="UP001057375">
    <property type="component" value="Unassembled WGS sequence"/>
</dbReference>
<protein>
    <submittedName>
        <fullName evidence="1">Uncharacterized protein</fullName>
    </submittedName>
</protein>
<proteinExistence type="predicted"/>
<reference evidence="1" key="1">
    <citation type="submission" date="2022-03" db="EMBL/GenBank/DDBJ databases">
        <title>Draft genome sequence of Aduncisulcus paluster, a free-living microaerophilic Fornicata.</title>
        <authorList>
            <person name="Yuyama I."/>
            <person name="Kume K."/>
            <person name="Tamura T."/>
            <person name="Inagaki Y."/>
            <person name="Hashimoto T."/>
        </authorList>
    </citation>
    <scope>NUCLEOTIDE SEQUENCE</scope>
    <source>
        <strain evidence="1">NY0171</strain>
    </source>
</reference>
<evidence type="ECO:0000313" key="1">
    <source>
        <dbReference type="EMBL" id="GKT31007.1"/>
    </source>
</evidence>
<dbReference type="EMBL" id="BQXS01009258">
    <property type="protein sequence ID" value="GKT31007.1"/>
    <property type="molecule type" value="Genomic_DNA"/>
</dbReference>
<sequence length="92" mass="10523">ETVMAGEEFDLNLKFFNTSSDDIVKNIKVSVSSDEGVFSPVDSSSSFFIERIGRQEYSDYVLRLETKRDAQVKTYNLKLIMEYEDGEGNAYD</sequence>